<dbReference type="RefSeq" id="XP_002553741.1">
    <property type="nucleotide sequence ID" value="XM_002553695.1"/>
</dbReference>
<dbReference type="PROSITE" id="PS50157">
    <property type="entry name" value="ZINC_FINGER_C2H2_2"/>
    <property type="match status" value="3"/>
</dbReference>
<evidence type="ECO:0000256" key="4">
    <source>
        <dbReference type="ARBA" id="ARBA00022737"/>
    </source>
</evidence>
<dbReference type="EMBL" id="CU928169">
    <property type="protein sequence ID" value="CAR23304.1"/>
    <property type="molecule type" value="Genomic_DNA"/>
</dbReference>
<dbReference type="KEGG" id="lth:KLTH0E05962g"/>
<name>C5DHP3_LACTC</name>
<dbReference type="FunFam" id="3.30.160.60:FF:000340">
    <property type="entry name" value="zinc finger protein 473 isoform X1"/>
    <property type="match status" value="1"/>
</dbReference>
<dbReference type="SMART" id="SM00355">
    <property type="entry name" value="ZnF_C2H2"/>
    <property type="match status" value="3"/>
</dbReference>
<keyword evidence="5 10" id="KW-0863">Zinc-finger</keyword>
<evidence type="ECO:0000313" key="14">
    <source>
        <dbReference type="Proteomes" id="UP000002036"/>
    </source>
</evidence>
<dbReference type="OMA" id="NCHWGSC"/>
<dbReference type="OrthoDB" id="6155966at2759"/>
<sequence>MAPLKDLLNEEEAPGYLSSPPSEDERKYWERSSCSSDSRSVSEASGSESDSGALLTCDWDSCGQKYAQPELLYHHLCQDHVGRKSQKNLQLNCRWGRCTTKTVKRDHITSHLRVHVPLKPFACSTCTKKFKRPQDLKKHLKVHLEDESVIRRRRGPKPSLKKVYKAAQRSPDAPVLPSISFEKFLADEMPHYKPYYTPQLGERLQTVLPPPSSVISAPGEVSAAGTPTFSRSPCSNPQDLRAAAGFFSTLSQDMHRRLPRLPHLNSVVPPAPVSPLTAASAPSRYPPVLQLPPIHASVPYPNVPYVSSRVDTSARLPHFNRAETYSLHQKNSGDQQGNETQEQIEELMSKLALESEEIDMADILLKVNTIRDYLMCALLEEEYEDEQDPSDFAPSGTSSETANQGAPVEPRPLSKYPTVMV</sequence>
<organism evidence="13 14">
    <name type="scientific">Lachancea thermotolerans (strain ATCC 56472 / CBS 6340 / NRRL Y-8284)</name>
    <name type="common">Yeast</name>
    <name type="synonym">Kluyveromyces thermotolerans</name>
    <dbReference type="NCBI Taxonomy" id="559295"/>
    <lineage>
        <taxon>Eukaryota</taxon>
        <taxon>Fungi</taxon>
        <taxon>Dikarya</taxon>
        <taxon>Ascomycota</taxon>
        <taxon>Saccharomycotina</taxon>
        <taxon>Saccharomycetes</taxon>
        <taxon>Saccharomycetales</taxon>
        <taxon>Saccharomycetaceae</taxon>
        <taxon>Lachancea</taxon>
    </lineage>
</organism>
<keyword evidence="7" id="KW-0539">Nucleus</keyword>
<proteinExistence type="inferred from homology"/>
<accession>C5DHP3</accession>
<evidence type="ECO:0000256" key="6">
    <source>
        <dbReference type="ARBA" id="ARBA00022833"/>
    </source>
</evidence>
<feature type="region of interest" description="Disordered" evidence="11">
    <location>
        <begin position="384"/>
        <end position="421"/>
    </location>
</feature>
<keyword evidence="3" id="KW-0479">Metal-binding</keyword>
<feature type="compositionally biased region" description="Low complexity" evidence="11">
    <location>
        <begin position="31"/>
        <end position="52"/>
    </location>
</feature>
<dbReference type="AlphaFoldDB" id="C5DHP3"/>
<dbReference type="STRING" id="559295.C5DHP3"/>
<evidence type="ECO:0000256" key="7">
    <source>
        <dbReference type="ARBA" id="ARBA00023242"/>
    </source>
</evidence>
<evidence type="ECO:0000256" key="11">
    <source>
        <dbReference type="SAM" id="MobiDB-lite"/>
    </source>
</evidence>
<evidence type="ECO:0000256" key="8">
    <source>
        <dbReference type="ARBA" id="ARBA00038089"/>
    </source>
</evidence>
<keyword evidence="4" id="KW-0677">Repeat</keyword>
<dbReference type="Proteomes" id="UP000002036">
    <property type="component" value="Chromosome E"/>
</dbReference>
<dbReference type="GO" id="GO:0005634">
    <property type="term" value="C:nucleus"/>
    <property type="evidence" value="ECO:0007669"/>
    <property type="project" value="UniProtKB-SubCell"/>
</dbReference>
<dbReference type="InterPro" id="IPR036236">
    <property type="entry name" value="Znf_C2H2_sf"/>
</dbReference>
<dbReference type="FunCoup" id="C5DHP3">
    <property type="interactions" value="1527"/>
</dbReference>
<evidence type="ECO:0000313" key="13">
    <source>
        <dbReference type="EMBL" id="CAR23304.1"/>
    </source>
</evidence>
<dbReference type="SUPFAM" id="SSF57667">
    <property type="entry name" value="beta-beta-alpha zinc fingers"/>
    <property type="match status" value="2"/>
</dbReference>
<evidence type="ECO:0000256" key="10">
    <source>
        <dbReference type="PROSITE-ProRule" id="PRU00042"/>
    </source>
</evidence>
<keyword evidence="6" id="KW-0862">Zinc</keyword>
<evidence type="ECO:0000256" key="9">
    <source>
        <dbReference type="ARBA" id="ARBA00039490"/>
    </source>
</evidence>
<evidence type="ECO:0000256" key="5">
    <source>
        <dbReference type="ARBA" id="ARBA00022771"/>
    </source>
</evidence>
<feature type="compositionally biased region" description="Polar residues" evidence="11">
    <location>
        <begin position="395"/>
        <end position="404"/>
    </location>
</feature>
<dbReference type="GO" id="GO:0045944">
    <property type="term" value="P:positive regulation of transcription by RNA polymerase II"/>
    <property type="evidence" value="ECO:0007669"/>
    <property type="project" value="TreeGrafter"/>
</dbReference>
<dbReference type="eggNOG" id="KOG1721">
    <property type="taxonomic scope" value="Eukaryota"/>
</dbReference>
<dbReference type="GO" id="GO:0008270">
    <property type="term" value="F:zinc ion binding"/>
    <property type="evidence" value="ECO:0007669"/>
    <property type="project" value="UniProtKB-KW"/>
</dbReference>
<evidence type="ECO:0000256" key="1">
    <source>
        <dbReference type="ARBA" id="ARBA00004123"/>
    </source>
</evidence>
<dbReference type="Gene3D" id="3.30.160.60">
    <property type="entry name" value="Classic Zinc Finger"/>
    <property type="match status" value="2"/>
</dbReference>
<comment type="similarity">
    <text evidence="8">Belongs to the pacC/RIM101 family.</text>
</comment>
<keyword evidence="2" id="KW-0678">Repressor</keyword>
<comment type="subcellular location">
    <subcellularLocation>
        <location evidence="1">Nucleus</location>
    </subcellularLocation>
</comment>
<keyword evidence="14" id="KW-1185">Reference proteome</keyword>
<feature type="domain" description="C2H2-type" evidence="12">
    <location>
        <begin position="55"/>
        <end position="85"/>
    </location>
</feature>
<feature type="domain" description="C2H2-type" evidence="12">
    <location>
        <begin position="121"/>
        <end position="148"/>
    </location>
</feature>
<evidence type="ECO:0000256" key="3">
    <source>
        <dbReference type="ARBA" id="ARBA00022723"/>
    </source>
</evidence>
<dbReference type="GeneID" id="8291894"/>
<reference evidence="13 14" key="1">
    <citation type="journal article" date="2009" name="Genome Res.">
        <title>Comparative genomics of protoploid Saccharomycetaceae.</title>
        <authorList>
            <consortium name="The Genolevures Consortium"/>
            <person name="Souciet J.-L."/>
            <person name="Dujon B."/>
            <person name="Gaillardin C."/>
            <person name="Johnston M."/>
            <person name="Baret P.V."/>
            <person name="Cliften P."/>
            <person name="Sherman D.J."/>
            <person name="Weissenbach J."/>
            <person name="Westhof E."/>
            <person name="Wincker P."/>
            <person name="Jubin C."/>
            <person name="Poulain J."/>
            <person name="Barbe V."/>
            <person name="Segurens B."/>
            <person name="Artiguenave F."/>
            <person name="Anthouard V."/>
            <person name="Vacherie B."/>
            <person name="Val M.-E."/>
            <person name="Fulton R.S."/>
            <person name="Minx P."/>
            <person name="Wilson R."/>
            <person name="Durrens P."/>
            <person name="Jean G."/>
            <person name="Marck C."/>
            <person name="Martin T."/>
            <person name="Nikolski M."/>
            <person name="Rolland T."/>
            <person name="Seret M.-L."/>
            <person name="Casaregola S."/>
            <person name="Despons L."/>
            <person name="Fairhead C."/>
            <person name="Fischer G."/>
            <person name="Lafontaine I."/>
            <person name="Leh V."/>
            <person name="Lemaire M."/>
            <person name="de Montigny J."/>
            <person name="Neuveglise C."/>
            <person name="Thierry A."/>
            <person name="Blanc-Lenfle I."/>
            <person name="Bleykasten C."/>
            <person name="Diffels J."/>
            <person name="Fritsch E."/>
            <person name="Frangeul L."/>
            <person name="Goeffon A."/>
            <person name="Jauniaux N."/>
            <person name="Kachouri-Lafond R."/>
            <person name="Payen C."/>
            <person name="Potier S."/>
            <person name="Pribylova L."/>
            <person name="Ozanne C."/>
            <person name="Richard G.-F."/>
            <person name="Sacerdot C."/>
            <person name="Straub M.-L."/>
            <person name="Talla E."/>
        </authorList>
    </citation>
    <scope>NUCLEOTIDE SEQUENCE [LARGE SCALE GENOMIC DNA]</scope>
    <source>
        <strain evidence="14">ATCC 56472 / CBS 6340 / NRRL Y-8284</strain>
    </source>
</reference>
<dbReference type="PROSITE" id="PS00028">
    <property type="entry name" value="ZINC_FINGER_C2H2_1"/>
    <property type="match status" value="2"/>
</dbReference>
<gene>
    <name evidence="13" type="ordered locus">KLTH0E05962g</name>
</gene>
<dbReference type="PANTHER" id="PTHR47257:SF1">
    <property type="entry name" value="PH-RESPONSE TRANSCRIPTION FACTOR PACC_RIM101"/>
    <property type="match status" value="1"/>
</dbReference>
<dbReference type="InterPro" id="IPR013087">
    <property type="entry name" value="Znf_C2H2_type"/>
</dbReference>
<protein>
    <recommendedName>
        <fullName evidence="9">pH-response transcription factor pacC/RIM101</fullName>
    </recommendedName>
</protein>
<dbReference type="PANTHER" id="PTHR47257">
    <property type="entry name" value="PH-RESPONSE TRANSCRIPTION FACTOR PACC/RIM101"/>
    <property type="match status" value="1"/>
</dbReference>
<dbReference type="InterPro" id="IPR050806">
    <property type="entry name" value="pacC/RIM101"/>
</dbReference>
<feature type="region of interest" description="Disordered" evidence="11">
    <location>
        <begin position="1"/>
        <end position="52"/>
    </location>
</feature>
<dbReference type="HOGENOM" id="CLU_029652_0_0_1"/>
<evidence type="ECO:0000256" key="2">
    <source>
        <dbReference type="ARBA" id="ARBA00022491"/>
    </source>
</evidence>
<feature type="domain" description="C2H2-type" evidence="12">
    <location>
        <begin position="91"/>
        <end position="120"/>
    </location>
</feature>
<dbReference type="InParanoid" id="C5DHP3"/>
<evidence type="ECO:0000259" key="12">
    <source>
        <dbReference type="PROSITE" id="PS50157"/>
    </source>
</evidence>